<gene>
    <name evidence="3" type="ORF">Sango_0474100</name>
</gene>
<dbReference type="InterPro" id="IPR016135">
    <property type="entry name" value="UBQ-conjugating_enzyme/RWD"/>
</dbReference>
<protein>
    <submittedName>
        <fullName evidence="3">Ubiquitin-conjugating enzyme E2 C</fullName>
    </submittedName>
</protein>
<feature type="domain" description="UBC core" evidence="2">
    <location>
        <begin position="39"/>
        <end position="172"/>
    </location>
</feature>
<comment type="caution">
    <text evidence="3">The sequence shown here is derived from an EMBL/GenBank/DDBJ whole genome shotgun (WGS) entry which is preliminary data.</text>
</comment>
<dbReference type="AlphaFoldDB" id="A0AAE1XCE0"/>
<feature type="region of interest" description="Disordered" evidence="1">
    <location>
        <begin position="1"/>
        <end position="36"/>
    </location>
</feature>
<reference evidence="3" key="1">
    <citation type="submission" date="2020-06" db="EMBL/GenBank/DDBJ databases">
        <authorList>
            <person name="Li T."/>
            <person name="Hu X."/>
            <person name="Zhang T."/>
            <person name="Song X."/>
            <person name="Zhang H."/>
            <person name="Dai N."/>
            <person name="Sheng W."/>
            <person name="Hou X."/>
            <person name="Wei L."/>
        </authorList>
    </citation>
    <scope>NUCLEOTIDE SEQUENCE</scope>
    <source>
        <strain evidence="3">K16</strain>
        <tissue evidence="3">Leaf</tissue>
    </source>
</reference>
<feature type="compositionally biased region" description="Polar residues" evidence="1">
    <location>
        <begin position="24"/>
        <end position="36"/>
    </location>
</feature>
<name>A0AAE1XCE0_9LAMI</name>
<evidence type="ECO:0000313" key="4">
    <source>
        <dbReference type="Proteomes" id="UP001289374"/>
    </source>
</evidence>
<dbReference type="Proteomes" id="UP001289374">
    <property type="component" value="Unassembled WGS sequence"/>
</dbReference>
<accession>A0AAE1XCE0</accession>
<feature type="compositionally biased region" description="Basic and acidic residues" evidence="1">
    <location>
        <begin position="1"/>
        <end position="16"/>
    </location>
</feature>
<sequence length="175" mass="19623">MEVRGEDDVQSRHRQEQQSPPTPSSKQVKSSPNPVDTNAVTQRLQKELMALMMTGGDLGVSAFPEGESIFTWIGTIEGGRGTMYEGLSYKLSLRFPLDYPFKPPISLRQCASPNVDQINGLQHDCRTILLSIQSLLGEPNTESPLNSFAASLWKNQEEYKKMVRKHYMAGESFEN</sequence>
<reference evidence="3" key="2">
    <citation type="journal article" date="2024" name="Plant">
        <title>Genomic evolution and insights into agronomic trait innovations of Sesamum species.</title>
        <authorList>
            <person name="Miao H."/>
            <person name="Wang L."/>
            <person name="Qu L."/>
            <person name="Liu H."/>
            <person name="Sun Y."/>
            <person name="Le M."/>
            <person name="Wang Q."/>
            <person name="Wei S."/>
            <person name="Zheng Y."/>
            <person name="Lin W."/>
            <person name="Duan Y."/>
            <person name="Cao H."/>
            <person name="Xiong S."/>
            <person name="Wang X."/>
            <person name="Wei L."/>
            <person name="Li C."/>
            <person name="Ma Q."/>
            <person name="Ju M."/>
            <person name="Zhao R."/>
            <person name="Li G."/>
            <person name="Mu C."/>
            <person name="Tian Q."/>
            <person name="Mei H."/>
            <person name="Zhang T."/>
            <person name="Gao T."/>
            <person name="Zhang H."/>
        </authorList>
    </citation>
    <scope>NUCLEOTIDE SEQUENCE</scope>
    <source>
        <strain evidence="3">K16</strain>
    </source>
</reference>
<organism evidence="3 4">
    <name type="scientific">Sesamum angolense</name>
    <dbReference type="NCBI Taxonomy" id="2727404"/>
    <lineage>
        <taxon>Eukaryota</taxon>
        <taxon>Viridiplantae</taxon>
        <taxon>Streptophyta</taxon>
        <taxon>Embryophyta</taxon>
        <taxon>Tracheophyta</taxon>
        <taxon>Spermatophyta</taxon>
        <taxon>Magnoliopsida</taxon>
        <taxon>eudicotyledons</taxon>
        <taxon>Gunneridae</taxon>
        <taxon>Pentapetalae</taxon>
        <taxon>asterids</taxon>
        <taxon>lamiids</taxon>
        <taxon>Lamiales</taxon>
        <taxon>Pedaliaceae</taxon>
        <taxon>Sesamum</taxon>
    </lineage>
</organism>
<evidence type="ECO:0000259" key="2">
    <source>
        <dbReference type="PROSITE" id="PS50127"/>
    </source>
</evidence>
<dbReference type="EMBL" id="JACGWL010000002">
    <property type="protein sequence ID" value="KAK4408931.1"/>
    <property type="molecule type" value="Genomic_DNA"/>
</dbReference>
<dbReference type="PANTHER" id="PTHR24067">
    <property type="entry name" value="UBIQUITIN-CONJUGATING ENZYME E2"/>
    <property type="match status" value="1"/>
</dbReference>
<keyword evidence="4" id="KW-1185">Reference proteome</keyword>
<dbReference type="PROSITE" id="PS50127">
    <property type="entry name" value="UBC_2"/>
    <property type="match status" value="1"/>
</dbReference>
<dbReference type="InterPro" id="IPR050113">
    <property type="entry name" value="Ub_conjugating_enzyme"/>
</dbReference>
<evidence type="ECO:0000256" key="1">
    <source>
        <dbReference type="SAM" id="MobiDB-lite"/>
    </source>
</evidence>
<dbReference type="SUPFAM" id="SSF54495">
    <property type="entry name" value="UBC-like"/>
    <property type="match status" value="1"/>
</dbReference>
<dbReference type="Pfam" id="PF00179">
    <property type="entry name" value="UQ_con"/>
    <property type="match status" value="1"/>
</dbReference>
<proteinExistence type="predicted"/>
<dbReference type="SMART" id="SM00212">
    <property type="entry name" value="UBCc"/>
    <property type="match status" value="1"/>
</dbReference>
<dbReference type="InterPro" id="IPR000608">
    <property type="entry name" value="UBC"/>
</dbReference>
<dbReference type="Gene3D" id="3.10.110.10">
    <property type="entry name" value="Ubiquitin Conjugating Enzyme"/>
    <property type="match status" value="1"/>
</dbReference>
<evidence type="ECO:0000313" key="3">
    <source>
        <dbReference type="EMBL" id="KAK4408931.1"/>
    </source>
</evidence>